<evidence type="ECO:0000256" key="1">
    <source>
        <dbReference type="SAM" id="MobiDB-lite"/>
    </source>
</evidence>
<accession>A0ABU5N4B1</accession>
<evidence type="ECO:0000256" key="2">
    <source>
        <dbReference type="SAM" id="Phobius"/>
    </source>
</evidence>
<sequence>MIDALTSFLQVLLFSSTLVGASAADSAPMWALVLAAVVVIVLLRAAGSPRSIRASLARPGRAIGVSATVAHSDPDAAGHPRSRAPGIAASAA</sequence>
<dbReference type="Proteomes" id="UP001291912">
    <property type="component" value="Unassembled WGS sequence"/>
</dbReference>
<keyword evidence="4" id="KW-1185">Reference proteome</keyword>
<dbReference type="InterPro" id="IPR045635">
    <property type="entry name" value="DUF6412"/>
</dbReference>
<proteinExistence type="predicted"/>
<reference evidence="3 4" key="1">
    <citation type="submission" date="2023-10" db="EMBL/GenBank/DDBJ databases">
        <title>Microbacterium xanthum sp. nov., isolated from seaweed.</title>
        <authorList>
            <person name="Lee S.D."/>
        </authorList>
    </citation>
    <scope>NUCLEOTIDE SEQUENCE [LARGE SCALE GENOMIC DNA]</scope>
    <source>
        <strain evidence="3 4">KCTC 19124</strain>
    </source>
</reference>
<evidence type="ECO:0000313" key="4">
    <source>
        <dbReference type="Proteomes" id="UP001291912"/>
    </source>
</evidence>
<evidence type="ECO:0000313" key="3">
    <source>
        <dbReference type="EMBL" id="MDZ8160737.1"/>
    </source>
</evidence>
<organism evidence="3 4">
    <name type="scientific">Microbacterium aquimaris</name>
    <dbReference type="NCBI Taxonomy" id="459816"/>
    <lineage>
        <taxon>Bacteria</taxon>
        <taxon>Bacillati</taxon>
        <taxon>Actinomycetota</taxon>
        <taxon>Actinomycetes</taxon>
        <taxon>Micrococcales</taxon>
        <taxon>Microbacteriaceae</taxon>
        <taxon>Microbacterium</taxon>
    </lineage>
</organism>
<keyword evidence="2" id="KW-0472">Membrane</keyword>
<dbReference type="EMBL" id="JAWJYN010000001">
    <property type="protein sequence ID" value="MDZ8160737.1"/>
    <property type="molecule type" value="Genomic_DNA"/>
</dbReference>
<protein>
    <submittedName>
        <fullName evidence="3">DUF6412 domain-containing protein</fullName>
    </submittedName>
</protein>
<dbReference type="RefSeq" id="WP_194423426.1">
    <property type="nucleotide sequence ID" value="NZ_BAAAPT010000001.1"/>
</dbReference>
<keyword evidence="2" id="KW-0812">Transmembrane</keyword>
<name>A0ABU5N4B1_9MICO</name>
<dbReference type="Pfam" id="PF19950">
    <property type="entry name" value="DUF6412"/>
    <property type="match status" value="1"/>
</dbReference>
<comment type="caution">
    <text evidence="3">The sequence shown here is derived from an EMBL/GenBank/DDBJ whole genome shotgun (WGS) entry which is preliminary data.</text>
</comment>
<keyword evidence="2" id="KW-1133">Transmembrane helix</keyword>
<feature type="transmembrane region" description="Helical" evidence="2">
    <location>
        <begin position="30"/>
        <end position="47"/>
    </location>
</feature>
<gene>
    <name evidence="3" type="ORF">R2Q92_02750</name>
</gene>
<feature type="region of interest" description="Disordered" evidence="1">
    <location>
        <begin position="71"/>
        <end position="92"/>
    </location>
</feature>